<dbReference type="AlphaFoldDB" id="S3J892"/>
<accession>S3J892</accession>
<protein>
    <submittedName>
        <fullName evidence="1">Uncharacterized protein</fullName>
    </submittedName>
</protein>
<organism evidence="1 2">
    <name type="scientific">Cedecea davisae DSM 4568</name>
    <dbReference type="NCBI Taxonomy" id="566551"/>
    <lineage>
        <taxon>Bacteria</taxon>
        <taxon>Pseudomonadati</taxon>
        <taxon>Pseudomonadota</taxon>
        <taxon>Gammaproteobacteria</taxon>
        <taxon>Enterobacterales</taxon>
        <taxon>Enterobacteriaceae</taxon>
        <taxon>Cedecea</taxon>
    </lineage>
</organism>
<sequence>MFVSSFRISRPLPPLKGADSIKPGNSCNFITLQCTAFAELTTTVKPGLIATFANFSQNAALNRYLMPFFRTM</sequence>
<evidence type="ECO:0000313" key="2">
    <source>
        <dbReference type="Proteomes" id="UP000014585"/>
    </source>
</evidence>
<evidence type="ECO:0000313" key="1">
    <source>
        <dbReference type="EMBL" id="EPF16282.1"/>
    </source>
</evidence>
<dbReference type="HOGENOM" id="CLU_2714993_0_0_6"/>
<proteinExistence type="predicted"/>
<name>S3J892_9ENTR</name>
<dbReference type="EMBL" id="ATDT01000023">
    <property type="protein sequence ID" value="EPF16282.1"/>
    <property type="molecule type" value="Genomic_DNA"/>
</dbReference>
<gene>
    <name evidence="1" type="ORF">HMPREF0201_02639</name>
</gene>
<comment type="caution">
    <text evidence="1">The sequence shown here is derived from an EMBL/GenBank/DDBJ whole genome shotgun (WGS) entry which is preliminary data.</text>
</comment>
<dbReference type="Proteomes" id="UP000014585">
    <property type="component" value="Unassembled WGS sequence"/>
</dbReference>
<dbReference type="STRING" id="566551.HMPREF0201_02639"/>
<reference evidence="1 2" key="1">
    <citation type="submission" date="2013-04" db="EMBL/GenBank/DDBJ databases">
        <authorList>
            <person name="Weinstock G."/>
            <person name="Sodergren E."/>
            <person name="Lobos E.A."/>
            <person name="Fulton L."/>
            <person name="Fulton R."/>
            <person name="Courtney L."/>
            <person name="Fronick C."/>
            <person name="O'Laughlin M."/>
            <person name="Godfrey J."/>
            <person name="Wilson R.M."/>
            <person name="Miner T."/>
            <person name="Farmer C."/>
            <person name="Delehaunty K."/>
            <person name="Cordes M."/>
            <person name="Minx P."/>
            <person name="Tomlinson C."/>
            <person name="Chen J."/>
            <person name="Wollam A."/>
            <person name="Pepin K.H."/>
            <person name="Palsikar V.B."/>
            <person name="Zhang X."/>
            <person name="Suruliraj S."/>
            <person name="Perna N.T."/>
            <person name="Plunkett G."/>
            <person name="Warren W."/>
            <person name="Mitreva M."/>
            <person name="Mardis E.R."/>
            <person name="Wilson R.K."/>
        </authorList>
    </citation>
    <scope>NUCLEOTIDE SEQUENCE [LARGE SCALE GENOMIC DNA]</scope>
    <source>
        <strain evidence="1 2">DSM 4568</strain>
    </source>
</reference>